<name>A0A9D4H193_DREPO</name>
<proteinExistence type="predicted"/>
<dbReference type="AlphaFoldDB" id="A0A9D4H193"/>
<protein>
    <submittedName>
        <fullName evidence="1">Uncharacterized protein</fullName>
    </submittedName>
</protein>
<evidence type="ECO:0000313" key="2">
    <source>
        <dbReference type="Proteomes" id="UP000828390"/>
    </source>
</evidence>
<sequence length="131" mass="15048">MCAASKCRYIYNATKEGTDAFNESSGFREATGFRLREATGFREDTGSRHPKALGESSVTAMMRWLKNSVDRRRQAERHLFRHVRRINGRIHQRDSHSLRSIRSSGTNTKFLDVTELNGDEYTASNLYQTIT</sequence>
<reference evidence="1" key="2">
    <citation type="submission" date="2020-11" db="EMBL/GenBank/DDBJ databases">
        <authorList>
            <person name="McCartney M.A."/>
            <person name="Auch B."/>
            <person name="Kono T."/>
            <person name="Mallez S."/>
            <person name="Becker A."/>
            <person name="Gohl D.M."/>
            <person name="Silverstein K.A.T."/>
            <person name="Koren S."/>
            <person name="Bechman K.B."/>
            <person name="Herman A."/>
            <person name="Abrahante J.E."/>
            <person name="Garbe J."/>
        </authorList>
    </citation>
    <scope>NUCLEOTIDE SEQUENCE</scope>
    <source>
        <strain evidence="1">Duluth1</strain>
        <tissue evidence="1">Whole animal</tissue>
    </source>
</reference>
<organism evidence="1 2">
    <name type="scientific">Dreissena polymorpha</name>
    <name type="common">Zebra mussel</name>
    <name type="synonym">Mytilus polymorpha</name>
    <dbReference type="NCBI Taxonomy" id="45954"/>
    <lineage>
        <taxon>Eukaryota</taxon>
        <taxon>Metazoa</taxon>
        <taxon>Spiralia</taxon>
        <taxon>Lophotrochozoa</taxon>
        <taxon>Mollusca</taxon>
        <taxon>Bivalvia</taxon>
        <taxon>Autobranchia</taxon>
        <taxon>Heteroconchia</taxon>
        <taxon>Euheterodonta</taxon>
        <taxon>Imparidentia</taxon>
        <taxon>Neoheterodontei</taxon>
        <taxon>Myida</taxon>
        <taxon>Dreissenoidea</taxon>
        <taxon>Dreissenidae</taxon>
        <taxon>Dreissena</taxon>
    </lineage>
</organism>
<evidence type="ECO:0000313" key="1">
    <source>
        <dbReference type="EMBL" id="KAH3823547.1"/>
    </source>
</evidence>
<keyword evidence="2" id="KW-1185">Reference proteome</keyword>
<comment type="caution">
    <text evidence="1">The sequence shown here is derived from an EMBL/GenBank/DDBJ whole genome shotgun (WGS) entry which is preliminary data.</text>
</comment>
<dbReference type="EMBL" id="JAIWYP010000005">
    <property type="protein sequence ID" value="KAH3823547.1"/>
    <property type="molecule type" value="Genomic_DNA"/>
</dbReference>
<gene>
    <name evidence="1" type="ORF">DPMN_125354</name>
</gene>
<dbReference type="Proteomes" id="UP000828390">
    <property type="component" value="Unassembled WGS sequence"/>
</dbReference>
<reference evidence="1" key="1">
    <citation type="journal article" date="2019" name="bioRxiv">
        <title>The Genome of the Zebra Mussel, Dreissena polymorpha: A Resource for Invasive Species Research.</title>
        <authorList>
            <person name="McCartney M.A."/>
            <person name="Auch B."/>
            <person name="Kono T."/>
            <person name="Mallez S."/>
            <person name="Zhang Y."/>
            <person name="Obille A."/>
            <person name="Becker A."/>
            <person name="Abrahante J.E."/>
            <person name="Garbe J."/>
            <person name="Badalamenti J.P."/>
            <person name="Herman A."/>
            <person name="Mangelson H."/>
            <person name="Liachko I."/>
            <person name="Sullivan S."/>
            <person name="Sone E.D."/>
            <person name="Koren S."/>
            <person name="Silverstein K.A.T."/>
            <person name="Beckman K.B."/>
            <person name="Gohl D.M."/>
        </authorList>
    </citation>
    <scope>NUCLEOTIDE SEQUENCE</scope>
    <source>
        <strain evidence="1">Duluth1</strain>
        <tissue evidence="1">Whole animal</tissue>
    </source>
</reference>
<accession>A0A9D4H193</accession>